<name>A0A1T1H822_OCELI</name>
<dbReference type="Pfam" id="PF04954">
    <property type="entry name" value="SIP"/>
    <property type="match status" value="1"/>
</dbReference>
<evidence type="ECO:0000256" key="1">
    <source>
        <dbReference type="ARBA" id="ARBA00035644"/>
    </source>
</evidence>
<comment type="similarity">
    <text evidence="1">Belongs to the SIP oxidoreductase family.</text>
</comment>
<dbReference type="SUPFAM" id="SSF63380">
    <property type="entry name" value="Riboflavin synthase domain-like"/>
    <property type="match status" value="1"/>
</dbReference>
<protein>
    <recommendedName>
        <fullName evidence="2">FAD-binding FR-type domain-containing protein</fullName>
    </recommendedName>
</protein>
<dbReference type="PANTHER" id="PTHR30157:SF0">
    <property type="entry name" value="NADPH-DEPENDENT FERRIC-CHELATE REDUCTASE"/>
    <property type="match status" value="1"/>
</dbReference>
<dbReference type="Gene3D" id="3.40.50.80">
    <property type="entry name" value="Nucleotide-binding domain of ferredoxin-NADP reductase (FNR) module"/>
    <property type="match status" value="1"/>
</dbReference>
<dbReference type="GO" id="GO:0016491">
    <property type="term" value="F:oxidoreductase activity"/>
    <property type="evidence" value="ECO:0007669"/>
    <property type="project" value="InterPro"/>
</dbReference>
<dbReference type="STRING" id="966.BTA35_0215900"/>
<dbReference type="Proteomes" id="UP000190064">
    <property type="component" value="Unassembled WGS sequence"/>
</dbReference>
<reference evidence="3" key="1">
    <citation type="submission" date="2017-02" db="EMBL/GenBank/DDBJ databases">
        <title>Draft Genome Sequence of the Salt Water Bacterium Oceanospirillum linum ATCC 11336.</title>
        <authorList>
            <person name="Trachtenberg A.M."/>
            <person name="Carney J.G."/>
            <person name="Linnane J.D."/>
            <person name="Rheaume B.A."/>
            <person name="Pitts N.L."/>
            <person name="Mykles D.L."/>
            <person name="Maclea K.S."/>
        </authorList>
    </citation>
    <scope>NUCLEOTIDE SEQUENCE [LARGE SCALE GENOMIC DNA]</scope>
    <source>
        <strain evidence="3">ATCC 11336</strain>
    </source>
</reference>
<accession>A0A1T1H822</accession>
<dbReference type="InterPro" id="IPR039261">
    <property type="entry name" value="FNR_nucleotide-bd"/>
</dbReference>
<dbReference type="PROSITE" id="PS51384">
    <property type="entry name" value="FAD_FR"/>
    <property type="match status" value="1"/>
</dbReference>
<dbReference type="InterPro" id="IPR039374">
    <property type="entry name" value="SIP_fam"/>
</dbReference>
<proteinExistence type="inferred from homology"/>
<dbReference type="CDD" id="cd06193">
    <property type="entry name" value="siderophore_interacting"/>
    <property type="match status" value="1"/>
</dbReference>
<organism evidence="3 4">
    <name type="scientific">Oceanospirillum linum</name>
    <dbReference type="NCBI Taxonomy" id="966"/>
    <lineage>
        <taxon>Bacteria</taxon>
        <taxon>Pseudomonadati</taxon>
        <taxon>Pseudomonadota</taxon>
        <taxon>Gammaproteobacteria</taxon>
        <taxon>Oceanospirillales</taxon>
        <taxon>Oceanospirillaceae</taxon>
        <taxon>Oceanospirillum</taxon>
    </lineage>
</organism>
<dbReference type="AlphaFoldDB" id="A0A1T1H822"/>
<evidence type="ECO:0000259" key="2">
    <source>
        <dbReference type="PROSITE" id="PS51384"/>
    </source>
</evidence>
<evidence type="ECO:0000313" key="3">
    <source>
        <dbReference type="EMBL" id="OOV85988.1"/>
    </source>
</evidence>
<dbReference type="InterPro" id="IPR017927">
    <property type="entry name" value="FAD-bd_FR_type"/>
</dbReference>
<evidence type="ECO:0000313" key="4">
    <source>
        <dbReference type="Proteomes" id="UP000190064"/>
    </source>
</evidence>
<dbReference type="InterPro" id="IPR013113">
    <property type="entry name" value="SIP_FAD-bd"/>
</dbReference>
<dbReference type="RefSeq" id="WP_078320796.1">
    <property type="nucleotide sequence ID" value="NZ_FXTS01000011.1"/>
</dbReference>
<gene>
    <name evidence="3" type="ORF">BTA35_0215900</name>
</gene>
<keyword evidence="4" id="KW-1185">Reference proteome</keyword>
<dbReference type="InterPro" id="IPR007037">
    <property type="entry name" value="SIP_rossman_dom"/>
</dbReference>
<sequence length="236" mass="26294">MKKMRMTQVIRTESLGPHMRRVVLHGNELSDFPTDYESAHFKAIFPKPGEHKPRLGLYPGFKKWMRSYTVRAFDHQKKELTVDFAVNDHEGLATNWAKNAQPGDYLGVAGPGSPKYPDYNADWHLLMADLTGLPAVAAILEKLPADAIGHALLQIPDIADKQAISVPEGVSLSWVINNDLSRNALLEHLETLPWQSGEPSIFVATESGQMKAINRYLKTKPGYQKTKTATSGYWAA</sequence>
<dbReference type="InterPro" id="IPR017938">
    <property type="entry name" value="Riboflavin_synthase-like_b-brl"/>
</dbReference>
<comment type="caution">
    <text evidence="3">The sequence shown here is derived from an EMBL/GenBank/DDBJ whole genome shotgun (WGS) entry which is preliminary data.</text>
</comment>
<feature type="domain" description="FAD-binding FR-type" evidence="2">
    <location>
        <begin position="2"/>
        <end position="118"/>
    </location>
</feature>
<dbReference type="Gene3D" id="2.40.30.10">
    <property type="entry name" value="Translation factors"/>
    <property type="match status" value="1"/>
</dbReference>
<dbReference type="EMBL" id="MTSD02000010">
    <property type="protein sequence ID" value="OOV85988.1"/>
    <property type="molecule type" value="Genomic_DNA"/>
</dbReference>
<dbReference type="PANTHER" id="PTHR30157">
    <property type="entry name" value="FERRIC REDUCTASE, NADPH-DEPENDENT"/>
    <property type="match status" value="1"/>
</dbReference>
<dbReference type="Pfam" id="PF08021">
    <property type="entry name" value="FAD_binding_9"/>
    <property type="match status" value="1"/>
</dbReference>